<keyword evidence="1" id="KW-0472">Membrane</keyword>
<feature type="transmembrane region" description="Helical" evidence="1">
    <location>
        <begin position="20"/>
        <end position="43"/>
    </location>
</feature>
<dbReference type="AlphaFoldDB" id="W4MAH0"/>
<evidence type="ECO:0000256" key="1">
    <source>
        <dbReference type="SAM" id="Phobius"/>
    </source>
</evidence>
<organism evidence="2 3">
    <name type="scientific">Candidatus Entotheonella gemina</name>
    <dbReference type="NCBI Taxonomy" id="1429439"/>
    <lineage>
        <taxon>Bacteria</taxon>
        <taxon>Pseudomonadati</taxon>
        <taxon>Nitrospinota/Tectimicrobiota group</taxon>
        <taxon>Candidatus Tectimicrobiota</taxon>
        <taxon>Candidatus Entotheonellia</taxon>
        <taxon>Candidatus Entotheonellales</taxon>
        <taxon>Candidatus Entotheonellaceae</taxon>
        <taxon>Candidatus Entotheonella</taxon>
    </lineage>
</organism>
<evidence type="ECO:0000313" key="2">
    <source>
        <dbReference type="EMBL" id="ETX06637.1"/>
    </source>
</evidence>
<dbReference type="EMBL" id="AZHX01000647">
    <property type="protein sequence ID" value="ETX06637.1"/>
    <property type="molecule type" value="Genomic_DNA"/>
</dbReference>
<keyword evidence="1" id="KW-0812">Transmembrane</keyword>
<keyword evidence="1" id="KW-1133">Transmembrane helix</keyword>
<proteinExistence type="predicted"/>
<protein>
    <submittedName>
        <fullName evidence="2">Uncharacterized protein</fullName>
    </submittedName>
</protein>
<keyword evidence="3" id="KW-1185">Reference proteome</keyword>
<comment type="caution">
    <text evidence="2">The sequence shown here is derived from an EMBL/GenBank/DDBJ whole genome shotgun (WGS) entry which is preliminary data.</text>
</comment>
<name>W4MAH0_9BACT</name>
<dbReference type="Proteomes" id="UP000019140">
    <property type="component" value="Unassembled WGS sequence"/>
</dbReference>
<sequence>MSKEIFQLPTIQKTRIAMIYLLILLTILLAIKKSDLFCALYLVI</sequence>
<gene>
    <name evidence="2" type="ORF">ETSY2_15935</name>
</gene>
<evidence type="ECO:0000313" key="3">
    <source>
        <dbReference type="Proteomes" id="UP000019140"/>
    </source>
</evidence>
<accession>W4MAH0</accession>
<reference evidence="2 3" key="1">
    <citation type="journal article" date="2014" name="Nature">
        <title>An environmental bacterial taxon with a large and distinct metabolic repertoire.</title>
        <authorList>
            <person name="Wilson M.C."/>
            <person name="Mori T."/>
            <person name="Ruckert C."/>
            <person name="Uria A.R."/>
            <person name="Helf M.J."/>
            <person name="Takada K."/>
            <person name="Gernert C."/>
            <person name="Steffens U.A."/>
            <person name="Heycke N."/>
            <person name="Schmitt S."/>
            <person name="Rinke C."/>
            <person name="Helfrich E.J."/>
            <person name="Brachmann A.O."/>
            <person name="Gurgui C."/>
            <person name="Wakimoto T."/>
            <person name="Kracht M."/>
            <person name="Crusemann M."/>
            <person name="Hentschel U."/>
            <person name="Abe I."/>
            <person name="Matsunaga S."/>
            <person name="Kalinowski J."/>
            <person name="Takeyama H."/>
            <person name="Piel J."/>
        </authorList>
    </citation>
    <scope>NUCLEOTIDE SEQUENCE [LARGE SCALE GENOMIC DNA]</scope>
    <source>
        <strain evidence="3">TSY2</strain>
    </source>
</reference>
<dbReference type="HOGENOM" id="CLU_3213833_0_0_7"/>